<evidence type="ECO:0000313" key="3">
    <source>
        <dbReference type="Proteomes" id="UP001596523"/>
    </source>
</evidence>
<dbReference type="EMBL" id="JBHTCF010000003">
    <property type="protein sequence ID" value="MFC7304256.1"/>
    <property type="molecule type" value="Genomic_DNA"/>
</dbReference>
<dbReference type="Proteomes" id="UP001596523">
    <property type="component" value="Unassembled WGS sequence"/>
</dbReference>
<feature type="compositionally biased region" description="Basic and acidic residues" evidence="1">
    <location>
        <begin position="96"/>
        <end position="124"/>
    </location>
</feature>
<protein>
    <recommendedName>
        <fullName evidence="4">ANTAR domain-containing protein</fullName>
    </recommendedName>
</protein>
<comment type="caution">
    <text evidence="2">The sequence shown here is derived from an EMBL/GenBank/DDBJ whole genome shotgun (WGS) entry which is preliminary data.</text>
</comment>
<evidence type="ECO:0008006" key="4">
    <source>
        <dbReference type="Google" id="ProtNLM"/>
    </source>
</evidence>
<feature type="compositionally biased region" description="Pro residues" evidence="1">
    <location>
        <begin position="128"/>
        <end position="148"/>
    </location>
</feature>
<accession>A0ABW2JE17</accession>
<sequence>MPSLSGMFGARVEGMTVYEGRPQADVTERLAQLAELRAVAERSRGRAAADEAAVLAAGVRLLWEQMLQPLAARALIRDVAVHCGVSADRLRAALHDRPGYPARRSEQMARDQARGDVDAHRAEQTDPLPAPRRAPRPVPSPAPRPVPGPVVGGS</sequence>
<keyword evidence="3" id="KW-1185">Reference proteome</keyword>
<reference evidence="3" key="1">
    <citation type="journal article" date="2019" name="Int. J. Syst. Evol. Microbiol.">
        <title>The Global Catalogue of Microorganisms (GCM) 10K type strain sequencing project: providing services to taxonomists for standard genome sequencing and annotation.</title>
        <authorList>
            <consortium name="The Broad Institute Genomics Platform"/>
            <consortium name="The Broad Institute Genome Sequencing Center for Infectious Disease"/>
            <person name="Wu L."/>
            <person name="Ma J."/>
        </authorList>
    </citation>
    <scope>NUCLEOTIDE SEQUENCE [LARGE SCALE GENOMIC DNA]</scope>
    <source>
        <strain evidence="3">SYNS20</strain>
    </source>
</reference>
<dbReference type="RefSeq" id="WP_381828417.1">
    <property type="nucleotide sequence ID" value="NZ_JBHTCF010000003.1"/>
</dbReference>
<proteinExistence type="predicted"/>
<name>A0ABW2JE17_9ACTN</name>
<gene>
    <name evidence="2" type="ORF">ACFQVC_08535</name>
</gene>
<evidence type="ECO:0000313" key="2">
    <source>
        <dbReference type="EMBL" id="MFC7304256.1"/>
    </source>
</evidence>
<evidence type="ECO:0000256" key="1">
    <source>
        <dbReference type="SAM" id="MobiDB-lite"/>
    </source>
</evidence>
<organism evidence="2 3">
    <name type="scientific">Streptomyces monticola</name>
    <dbReference type="NCBI Taxonomy" id="2666263"/>
    <lineage>
        <taxon>Bacteria</taxon>
        <taxon>Bacillati</taxon>
        <taxon>Actinomycetota</taxon>
        <taxon>Actinomycetes</taxon>
        <taxon>Kitasatosporales</taxon>
        <taxon>Streptomycetaceae</taxon>
        <taxon>Streptomyces</taxon>
    </lineage>
</organism>
<feature type="region of interest" description="Disordered" evidence="1">
    <location>
        <begin position="96"/>
        <end position="154"/>
    </location>
</feature>